<dbReference type="InterPro" id="IPR050088">
    <property type="entry name" value="IspD/TarI_cytidylyltransf_bact"/>
</dbReference>
<dbReference type="AlphaFoldDB" id="A0A8B0SFT8"/>
<dbReference type="InterPro" id="IPR001228">
    <property type="entry name" value="IspD"/>
</dbReference>
<evidence type="ECO:0000256" key="7">
    <source>
        <dbReference type="HAMAP-Rule" id="MF_00108"/>
    </source>
</evidence>
<comment type="catalytic activity">
    <reaction evidence="1 7">
        <text>2-C-methyl-D-erythritol 4-phosphate + CTP + H(+) = 4-CDP-2-C-methyl-D-erythritol + diphosphate</text>
        <dbReference type="Rhea" id="RHEA:13429"/>
        <dbReference type="ChEBI" id="CHEBI:15378"/>
        <dbReference type="ChEBI" id="CHEBI:33019"/>
        <dbReference type="ChEBI" id="CHEBI:37563"/>
        <dbReference type="ChEBI" id="CHEBI:57823"/>
        <dbReference type="ChEBI" id="CHEBI:58262"/>
        <dbReference type="EC" id="2.7.7.60"/>
    </reaction>
</comment>
<dbReference type="EMBL" id="JAFMPM010000008">
    <property type="protein sequence ID" value="MBO0614842.1"/>
    <property type="molecule type" value="Genomic_DNA"/>
</dbReference>
<evidence type="ECO:0000256" key="4">
    <source>
        <dbReference type="ARBA" id="ARBA00022679"/>
    </source>
</evidence>
<organism evidence="9">
    <name type="scientific">Thiothrix fructosivorans</name>
    <dbReference type="NCBI Taxonomy" id="111770"/>
    <lineage>
        <taxon>Bacteria</taxon>
        <taxon>Pseudomonadati</taxon>
        <taxon>Pseudomonadota</taxon>
        <taxon>Gammaproteobacteria</taxon>
        <taxon>Thiotrichales</taxon>
        <taxon>Thiotrichaceae</taxon>
        <taxon>Thiothrix</taxon>
    </lineage>
</organism>
<dbReference type="NCBIfam" id="TIGR00453">
    <property type="entry name" value="ispD"/>
    <property type="match status" value="1"/>
</dbReference>
<keyword evidence="6 7" id="KW-0414">Isoprene biosynthesis</keyword>
<proteinExistence type="inferred from homology"/>
<dbReference type="SUPFAM" id="SSF53448">
    <property type="entry name" value="Nucleotide-diphospho-sugar transferases"/>
    <property type="match status" value="1"/>
</dbReference>
<dbReference type="InterPro" id="IPR034683">
    <property type="entry name" value="IspD/TarI"/>
</dbReference>
<dbReference type="HAMAP" id="MF_00108">
    <property type="entry name" value="IspD"/>
    <property type="match status" value="1"/>
</dbReference>
<dbReference type="PANTHER" id="PTHR32125:SF4">
    <property type="entry name" value="2-C-METHYL-D-ERYTHRITOL 4-PHOSPHATE CYTIDYLYLTRANSFERASE, CHLOROPLASTIC"/>
    <property type="match status" value="1"/>
</dbReference>
<evidence type="ECO:0000313" key="8">
    <source>
        <dbReference type="EMBL" id="MBO0614842.1"/>
    </source>
</evidence>
<keyword evidence="4 7" id="KW-0808">Transferase</keyword>
<dbReference type="Gene3D" id="3.90.550.10">
    <property type="entry name" value="Spore Coat Polysaccharide Biosynthesis Protein SpsA, Chain A"/>
    <property type="match status" value="1"/>
</dbReference>
<accession>A0A8B0SFT8</accession>
<dbReference type="RefSeq" id="WP_207252539.1">
    <property type="nucleotide sequence ID" value="NZ_JAFMPM010000008.1"/>
</dbReference>
<evidence type="ECO:0000256" key="3">
    <source>
        <dbReference type="ARBA" id="ARBA00009789"/>
    </source>
</evidence>
<comment type="similarity">
    <text evidence="3 7">Belongs to the IspD/TarI cytidylyltransferase family. IspD subfamily.</text>
</comment>
<evidence type="ECO:0000256" key="1">
    <source>
        <dbReference type="ARBA" id="ARBA00001282"/>
    </source>
</evidence>
<dbReference type="UniPathway" id="UPA00056">
    <property type="reaction ID" value="UER00093"/>
</dbReference>
<dbReference type="PROSITE" id="PS01295">
    <property type="entry name" value="ISPD"/>
    <property type="match status" value="1"/>
</dbReference>
<dbReference type="Proteomes" id="UP000664466">
    <property type="component" value="Unassembled WGS sequence"/>
</dbReference>
<dbReference type="EC" id="2.7.7.60" evidence="7"/>
<dbReference type="CDD" id="cd02516">
    <property type="entry name" value="CDP-ME_synthetase"/>
    <property type="match status" value="1"/>
</dbReference>
<evidence type="ECO:0000313" key="10">
    <source>
        <dbReference type="Proteomes" id="UP000664466"/>
    </source>
</evidence>
<feature type="site" description="Positions MEP for the nucleophilic attack" evidence="7">
    <location>
        <position position="219"/>
    </location>
</feature>
<dbReference type="FunFam" id="3.90.550.10:FF:000003">
    <property type="entry name" value="2-C-methyl-D-erythritol 4-phosphate cytidylyltransferase"/>
    <property type="match status" value="1"/>
</dbReference>
<evidence type="ECO:0000313" key="9">
    <source>
        <dbReference type="EMBL" id="QTX09655.1"/>
    </source>
</evidence>
<gene>
    <name evidence="7 9" type="primary">ispD</name>
    <name evidence="9" type="ORF">J1836_013650</name>
    <name evidence="8" type="ORF">J1836_18260</name>
</gene>
<comment type="function">
    <text evidence="7">Catalyzes the formation of 4-diphosphocytidyl-2-C-methyl-D-erythritol from CTP and 2-C-methyl-D-erythritol 4-phosphate (MEP).</text>
</comment>
<dbReference type="Pfam" id="PF01128">
    <property type="entry name" value="IspD"/>
    <property type="match status" value="1"/>
</dbReference>
<sequence length="240" mass="25284">MLNKVWVVIPAAGVGARMQADRPKQYLPLVGKTVIEHTLACFAEHPAVAGIVVAITDGDPYWAELTSIALSEQGTIHTAPGGCERADSVLNALDYLVNTLQVTADTHVLVHDAARPCLSRHDLDALLAAGASEAAGAILAVPVRDTMKRAQTHGLRISHTEERNGLWHALTPQMAALGVLRAALADALQRGLGVTDEASALEHAGLHPLLVEGDARNIKITRPADLALATFFLSNASSGQ</sequence>
<evidence type="ECO:0000256" key="5">
    <source>
        <dbReference type="ARBA" id="ARBA00022695"/>
    </source>
</evidence>
<comment type="pathway">
    <text evidence="2 7">Isoprenoid biosynthesis; isopentenyl diphosphate biosynthesis via DXP pathway; isopentenyl diphosphate from 1-deoxy-D-xylulose 5-phosphate: step 2/6.</text>
</comment>
<reference evidence="9" key="2">
    <citation type="submission" date="2021-04" db="EMBL/GenBank/DDBJ databases">
        <title>Complete Genome and methylome analysis of Thiothrix fructosivorans ATCC 49748.</title>
        <authorList>
            <person name="Fomenkov A."/>
            <person name="Sun L."/>
            <person name="Vincze T."/>
            <person name="Grabovich M.Y."/>
            <person name="Roberts R.J."/>
        </authorList>
    </citation>
    <scope>NUCLEOTIDE SEQUENCE</scope>
    <source>
        <strain evidence="9">ATCC 49748</strain>
    </source>
</reference>
<dbReference type="EMBL" id="CP072748">
    <property type="protein sequence ID" value="QTX09655.1"/>
    <property type="molecule type" value="Genomic_DNA"/>
</dbReference>
<feature type="site" description="Positions MEP for the nucleophilic attack" evidence="7">
    <location>
        <position position="163"/>
    </location>
</feature>
<feature type="site" description="Transition state stabilizer" evidence="7">
    <location>
        <position position="24"/>
    </location>
</feature>
<reference evidence="8 10" key="1">
    <citation type="submission" date="2021-03" db="EMBL/GenBank/DDBJ databases">
        <title>Draft genome and methylome analysis of Thiotrix fructosivoruns ATCC 49748.</title>
        <authorList>
            <person name="Fomenkov A."/>
            <person name="Grabovich M.Y."/>
            <person name="Roberts R.J."/>
        </authorList>
    </citation>
    <scope>NUCLEOTIDE SEQUENCE [LARGE SCALE GENOMIC DNA]</scope>
    <source>
        <strain evidence="8 10">ATCC 49748</strain>
    </source>
</reference>
<dbReference type="GO" id="GO:0019288">
    <property type="term" value="P:isopentenyl diphosphate biosynthetic process, methylerythritol 4-phosphate pathway"/>
    <property type="evidence" value="ECO:0007669"/>
    <property type="project" value="UniProtKB-UniRule"/>
</dbReference>
<dbReference type="GO" id="GO:0050518">
    <property type="term" value="F:2-C-methyl-D-erythritol 4-phosphate cytidylyltransferase activity"/>
    <property type="evidence" value="ECO:0007669"/>
    <property type="project" value="UniProtKB-UniRule"/>
</dbReference>
<dbReference type="InterPro" id="IPR029044">
    <property type="entry name" value="Nucleotide-diphossugar_trans"/>
</dbReference>
<keyword evidence="5 7" id="KW-0548">Nucleotidyltransferase</keyword>
<dbReference type="PANTHER" id="PTHR32125">
    <property type="entry name" value="2-C-METHYL-D-ERYTHRITOL 4-PHOSPHATE CYTIDYLYLTRANSFERASE, CHLOROPLASTIC"/>
    <property type="match status" value="1"/>
</dbReference>
<feature type="site" description="Transition state stabilizer" evidence="7">
    <location>
        <position position="17"/>
    </location>
</feature>
<evidence type="ECO:0000256" key="2">
    <source>
        <dbReference type="ARBA" id="ARBA00004787"/>
    </source>
</evidence>
<dbReference type="InterPro" id="IPR018294">
    <property type="entry name" value="ISPD_synthase_CS"/>
</dbReference>
<keyword evidence="10" id="KW-1185">Reference proteome</keyword>
<evidence type="ECO:0000256" key="6">
    <source>
        <dbReference type="ARBA" id="ARBA00023229"/>
    </source>
</evidence>
<protein>
    <recommendedName>
        <fullName evidence="7">2-C-methyl-D-erythritol 4-phosphate cytidylyltransferase</fullName>
        <ecNumber evidence="7">2.7.7.60</ecNumber>
    </recommendedName>
    <alternativeName>
        <fullName evidence="7">4-diphosphocytidyl-2C-methyl-D-erythritol synthase</fullName>
    </alternativeName>
    <alternativeName>
        <fullName evidence="7">MEP cytidylyltransferase</fullName>
        <shortName evidence="7">MCT</shortName>
    </alternativeName>
</protein>
<name>A0A8B0SFT8_9GAMM</name>